<proteinExistence type="predicted"/>
<evidence type="ECO:0000313" key="2">
    <source>
        <dbReference type="Proteomes" id="UP000241645"/>
    </source>
</evidence>
<dbReference type="Proteomes" id="UP000241645">
    <property type="component" value="Unassembled WGS sequence"/>
</dbReference>
<protein>
    <recommendedName>
        <fullName evidence="3">Head-tail adaptor protein</fullName>
    </recommendedName>
</protein>
<gene>
    <name evidence="1" type="ORF">C7R92_27125</name>
</gene>
<evidence type="ECO:0000313" key="1">
    <source>
        <dbReference type="EMBL" id="PSK04213.1"/>
    </source>
</evidence>
<reference evidence="1 2" key="1">
    <citation type="submission" date="2018-03" db="EMBL/GenBank/DDBJ databases">
        <title>Brevisbacillus phylogenomics.</title>
        <authorList>
            <person name="Dunlap C."/>
        </authorList>
    </citation>
    <scope>NUCLEOTIDE SEQUENCE [LARGE SCALE GENOMIC DNA]</scope>
    <source>
        <strain evidence="1 2">NRRL B-41110</strain>
    </source>
</reference>
<accession>A0ABX5FJV9</accession>
<organism evidence="1 2">
    <name type="scientific">Brevibacillus porteri</name>
    <dbReference type="NCBI Taxonomy" id="2126350"/>
    <lineage>
        <taxon>Bacteria</taxon>
        <taxon>Bacillati</taxon>
        <taxon>Bacillota</taxon>
        <taxon>Bacilli</taxon>
        <taxon>Bacillales</taxon>
        <taxon>Paenibacillaceae</taxon>
        <taxon>Brevibacillus</taxon>
    </lineage>
</organism>
<dbReference type="EMBL" id="PXZO01000060">
    <property type="protein sequence ID" value="PSK04213.1"/>
    <property type="molecule type" value="Genomic_DNA"/>
</dbReference>
<dbReference type="GeneID" id="95753757"/>
<dbReference type="RefSeq" id="WP_106836294.1">
    <property type="nucleotide sequence ID" value="NZ_JARMEW010000044.1"/>
</dbReference>
<keyword evidence="2" id="KW-1185">Reference proteome</keyword>
<comment type="caution">
    <text evidence="1">The sequence shown here is derived from an EMBL/GenBank/DDBJ whole genome shotgun (WGS) entry which is preliminary data.</text>
</comment>
<evidence type="ECO:0008006" key="3">
    <source>
        <dbReference type="Google" id="ProtNLM"/>
    </source>
</evidence>
<name>A0ABX5FJV9_9BACL</name>
<sequence>MMLFRFAPMVKKYNRPYLLIRPGTGEHDPDGVWQPAKPIQIPLKGHFQPVNAKLQQAEGGKYTEDDRALYTTNIHTPGDLIEYKGVQYTVDGPDDRDYCDVNKYLVKKVVANDPV</sequence>